<evidence type="ECO:0000313" key="1">
    <source>
        <dbReference type="EMBL" id="EMA45426.1"/>
    </source>
</evidence>
<dbReference type="OrthoDB" id="341007at2157"/>
<protein>
    <submittedName>
        <fullName evidence="1">Uncharacterized protein</fullName>
    </submittedName>
</protein>
<dbReference type="STRING" id="1227455.C449_07375"/>
<dbReference type="RefSeq" id="WP_006077331.1">
    <property type="nucleotide sequence ID" value="NZ_AOMD01000018.1"/>
</dbReference>
<dbReference type="AlphaFoldDB" id="M0MIB1"/>
<sequence length="165" mass="18390">MGKVSIGLRGWRFDESAVFTDDGEIKPIDAMEYETRQRVVRLRQVIDSPCHACWLLHGDENLDACNEAAAVYGEPLSEVVVCETHEPDFLYWYREEGGNEHRGEPELQDAFHEWFLDGGRAPDGYGGVEHVDTDPTVVPHVSGTTSAAEAEREANAVDLDSLDID</sequence>
<gene>
    <name evidence="1" type="ORF">C449_07375</name>
</gene>
<organism evidence="1 2">
    <name type="scientific">Halococcus saccharolyticus DSM 5350</name>
    <dbReference type="NCBI Taxonomy" id="1227455"/>
    <lineage>
        <taxon>Archaea</taxon>
        <taxon>Methanobacteriati</taxon>
        <taxon>Methanobacteriota</taxon>
        <taxon>Stenosarchaea group</taxon>
        <taxon>Halobacteria</taxon>
        <taxon>Halobacteriales</taxon>
        <taxon>Halococcaceae</taxon>
        <taxon>Halococcus</taxon>
    </lineage>
</organism>
<name>M0MIB1_9EURY</name>
<dbReference type="InParanoid" id="M0MIB1"/>
<proteinExistence type="predicted"/>
<reference evidence="1 2" key="1">
    <citation type="journal article" date="2014" name="PLoS Genet.">
        <title>Phylogenetically driven sequencing of extremely halophilic archaea reveals strategies for static and dynamic osmo-response.</title>
        <authorList>
            <person name="Becker E.A."/>
            <person name="Seitzer P.M."/>
            <person name="Tritt A."/>
            <person name="Larsen D."/>
            <person name="Krusor M."/>
            <person name="Yao A.I."/>
            <person name="Wu D."/>
            <person name="Madern D."/>
            <person name="Eisen J.A."/>
            <person name="Darling A.E."/>
            <person name="Facciotti M.T."/>
        </authorList>
    </citation>
    <scope>NUCLEOTIDE SEQUENCE [LARGE SCALE GENOMIC DNA]</scope>
    <source>
        <strain evidence="1 2">DSM 5350</strain>
    </source>
</reference>
<dbReference type="Proteomes" id="UP000011669">
    <property type="component" value="Unassembled WGS sequence"/>
</dbReference>
<comment type="caution">
    <text evidence="1">The sequence shown here is derived from an EMBL/GenBank/DDBJ whole genome shotgun (WGS) entry which is preliminary data.</text>
</comment>
<dbReference type="EMBL" id="AOMD01000018">
    <property type="protein sequence ID" value="EMA45426.1"/>
    <property type="molecule type" value="Genomic_DNA"/>
</dbReference>
<keyword evidence="2" id="KW-1185">Reference proteome</keyword>
<evidence type="ECO:0000313" key="2">
    <source>
        <dbReference type="Proteomes" id="UP000011669"/>
    </source>
</evidence>
<dbReference type="InterPro" id="IPR058427">
    <property type="entry name" value="DUF8114"/>
</dbReference>
<accession>M0MIB1</accession>
<dbReference type="Pfam" id="PF26419">
    <property type="entry name" value="DUF8114"/>
    <property type="match status" value="1"/>
</dbReference>
<dbReference type="PATRIC" id="fig|1227455.4.peg.1506"/>